<dbReference type="Proteomes" id="UP001501444">
    <property type="component" value="Unassembled WGS sequence"/>
</dbReference>
<dbReference type="InterPro" id="IPR035897">
    <property type="entry name" value="Toll_tir_struct_dom_sf"/>
</dbReference>
<organism evidence="2 3">
    <name type="scientific">Dactylosporangium salmoneum</name>
    <dbReference type="NCBI Taxonomy" id="53361"/>
    <lineage>
        <taxon>Bacteria</taxon>
        <taxon>Bacillati</taxon>
        <taxon>Actinomycetota</taxon>
        <taxon>Actinomycetes</taxon>
        <taxon>Micromonosporales</taxon>
        <taxon>Micromonosporaceae</taxon>
        <taxon>Dactylosporangium</taxon>
    </lineage>
</organism>
<reference evidence="2 3" key="1">
    <citation type="journal article" date="2019" name="Int. J. Syst. Evol. Microbiol.">
        <title>The Global Catalogue of Microorganisms (GCM) 10K type strain sequencing project: providing services to taxonomists for standard genome sequencing and annotation.</title>
        <authorList>
            <consortium name="The Broad Institute Genomics Platform"/>
            <consortium name="The Broad Institute Genome Sequencing Center for Infectious Disease"/>
            <person name="Wu L."/>
            <person name="Ma J."/>
        </authorList>
    </citation>
    <scope>NUCLEOTIDE SEQUENCE [LARGE SCALE GENOMIC DNA]</scope>
    <source>
        <strain evidence="2 3">JCM 3272</strain>
    </source>
</reference>
<dbReference type="Gene3D" id="3.40.50.10140">
    <property type="entry name" value="Toll/interleukin-1 receptor homology (TIR) domain"/>
    <property type="match status" value="1"/>
</dbReference>
<evidence type="ECO:0000313" key="2">
    <source>
        <dbReference type="EMBL" id="GAA2388375.1"/>
    </source>
</evidence>
<keyword evidence="3" id="KW-1185">Reference proteome</keyword>
<dbReference type="Pfam" id="PF13676">
    <property type="entry name" value="TIR_2"/>
    <property type="match status" value="1"/>
</dbReference>
<gene>
    <name evidence="2" type="ORF">GCM10010170_099730</name>
</gene>
<evidence type="ECO:0000313" key="3">
    <source>
        <dbReference type="Proteomes" id="UP001501444"/>
    </source>
</evidence>
<dbReference type="EMBL" id="BAAARV010000110">
    <property type="protein sequence ID" value="GAA2388375.1"/>
    <property type="molecule type" value="Genomic_DNA"/>
</dbReference>
<protein>
    <recommendedName>
        <fullName evidence="1">TIR domain-containing protein</fullName>
    </recommendedName>
</protein>
<dbReference type="SUPFAM" id="SSF52200">
    <property type="entry name" value="Toll/Interleukin receptor TIR domain"/>
    <property type="match status" value="1"/>
</dbReference>
<feature type="domain" description="TIR" evidence="1">
    <location>
        <begin position="254"/>
        <end position="392"/>
    </location>
</feature>
<dbReference type="InterPro" id="IPR000157">
    <property type="entry name" value="TIR_dom"/>
</dbReference>
<evidence type="ECO:0000259" key="1">
    <source>
        <dbReference type="PROSITE" id="PS50104"/>
    </source>
</evidence>
<comment type="caution">
    <text evidence="2">The sequence shown here is derived from an EMBL/GenBank/DDBJ whole genome shotgun (WGS) entry which is preliminary data.</text>
</comment>
<sequence>MSGGLSDEELAAIEARARDVGAVAGHRQAWRVHRLDEAGFVVQRDSQEVLVRAGTSFGQDLAEYVAQAALDLPRLVAEVGRLRKLAGYDKGLVWDADDRIIDQDWSGLRRRIEETHGGVGIVAADFDELLRYGYGQPGHRRKAFTRLVAGATEDDDIELLAEILAVMLIDPWRANLQGGWFIHRLRTGDGLEAFDAGRAARVLNRLYDVNDATASVLVETLRAFVTNEGGPKRRLLELIRESGQLRREVAMLIEPARVFVSYCREDEADAERIYQALGLQGFRVWKDTHDLLPGENWESKIRRTLSEYEFAVICLSRTAVAKRGFFQVELKVAARMQQERAEDDVYIIPVRVDPELDARALPSALAGLHVADLAADWDDGLEQVVRTIVTHRRVV</sequence>
<dbReference type="RefSeq" id="WP_344619769.1">
    <property type="nucleotide sequence ID" value="NZ_BAAARV010000110.1"/>
</dbReference>
<accession>A0ABN3HUN3</accession>
<dbReference type="PROSITE" id="PS50104">
    <property type="entry name" value="TIR"/>
    <property type="match status" value="1"/>
</dbReference>
<name>A0ABN3HUN3_9ACTN</name>
<proteinExistence type="predicted"/>